<protein>
    <submittedName>
        <fullName evidence="3">Type II toxin-antitoxin system RelE/ParE family toxin</fullName>
    </submittedName>
</protein>
<dbReference type="InterPro" id="IPR051803">
    <property type="entry name" value="TA_system_RelE-like_toxin"/>
</dbReference>
<dbReference type="PANTHER" id="PTHR33755">
    <property type="entry name" value="TOXIN PARE1-RELATED"/>
    <property type="match status" value="1"/>
</dbReference>
<comment type="similarity">
    <text evidence="1">Belongs to the RelE toxin family.</text>
</comment>
<evidence type="ECO:0000256" key="1">
    <source>
        <dbReference type="ARBA" id="ARBA00006226"/>
    </source>
</evidence>
<dbReference type="EMBL" id="CP017708">
    <property type="protein sequence ID" value="AOY84841.2"/>
    <property type="molecule type" value="Genomic_DNA"/>
</dbReference>
<organism evidence="3 4">
    <name type="scientific">Moorena producens (strain JHB)</name>
    <dbReference type="NCBI Taxonomy" id="1454205"/>
    <lineage>
        <taxon>Bacteria</taxon>
        <taxon>Bacillati</taxon>
        <taxon>Cyanobacteriota</taxon>
        <taxon>Cyanophyceae</taxon>
        <taxon>Coleofasciculales</taxon>
        <taxon>Coleofasciculaceae</taxon>
        <taxon>Moorena</taxon>
    </lineage>
</organism>
<name>A0A1D9GBA9_MOOP1</name>
<dbReference type="Gene3D" id="3.30.2310.20">
    <property type="entry name" value="RelE-like"/>
    <property type="match status" value="1"/>
</dbReference>
<evidence type="ECO:0000313" key="4">
    <source>
        <dbReference type="Proteomes" id="UP000176944"/>
    </source>
</evidence>
<dbReference type="InterPro" id="IPR035093">
    <property type="entry name" value="RelE/ParE_toxin_dom_sf"/>
</dbReference>
<dbReference type="InterPro" id="IPR007712">
    <property type="entry name" value="RelE/ParE_toxin"/>
</dbReference>
<sequence>MNNSIEVVFDPRAEEDLDAAAQWYAKQSSEAALGFLKEITTVVERISQYPEAYTVVKSQVRRAPTRRFPFYVYYRFDGDRVTVFAVLHIRRAPDAWQMR</sequence>
<dbReference type="AlphaFoldDB" id="A0A1D9GBA9"/>
<keyword evidence="2" id="KW-1277">Toxin-antitoxin system</keyword>
<proteinExistence type="inferred from homology"/>
<evidence type="ECO:0000256" key="2">
    <source>
        <dbReference type="ARBA" id="ARBA00022649"/>
    </source>
</evidence>
<accession>A0A1D9GBA9</accession>
<reference evidence="4" key="1">
    <citation type="submission" date="2016-10" db="EMBL/GenBank/DDBJ databases">
        <title>Comparative genomics uncovers the prolific and rare metabolic potential of the cyanobacterial genus Moorea.</title>
        <authorList>
            <person name="Leao T."/>
            <person name="Castelao G."/>
            <person name="Korobeynikov A."/>
            <person name="Monroe E.A."/>
            <person name="Podell S."/>
            <person name="Glukhov E."/>
            <person name="Allen E."/>
            <person name="Gerwick W.H."/>
            <person name="Gerwick L."/>
        </authorList>
    </citation>
    <scope>NUCLEOTIDE SEQUENCE [LARGE SCALE GENOMIC DNA]</scope>
    <source>
        <strain evidence="4">JHB</strain>
    </source>
</reference>
<evidence type="ECO:0000313" key="3">
    <source>
        <dbReference type="EMBL" id="AOY84841.2"/>
    </source>
</evidence>
<dbReference type="PANTHER" id="PTHR33755:SF8">
    <property type="entry name" value="TOXIN PARE2"/>
    <property type="match status" value="1"/>
</dbReference>
<dbReference type="Pfam" id="PF05016">
    <property type="entry name" value="ParE_toxin"/>
    <property type="match status" value="1"/>
</dbReference>
<dbReference type="Proteomes" id="UP000176944">
    <property type="component" value="Chromosome"/>
</dbReference>
<gene>
    <name evidence="3" type="ORF">BJP36_23115</name>
</gene>